<comment type="caution">
    <text evidence="2">The sequence shown here is derived from an EMBL/GenBank/DDBJ whole genome shotgun (WGS) entry which is preliminary data.</text>
</comment>
<dbReference type="InterPro" id="IPR049975">
    <property type="entry name" value="SAV_915-like_dom"/>
</dbReference>
<keyword evidence="3" id="KW-1185">Reference proteome</keyword>
<dbReference type="OrthoDB" id="3256619at2"/>
<evidence type="ECO:0000313" key="2">
    <source>
        <dbReference type="EMBL" id="KOG36991.1"/>
    </source>
</evidence>
<dbReference type="STRING" id="67356.AQJ84_19310"/>
<name>A0A0L8LFZ2_9ACTN</name>
<organism evidence="2 3">
    <name type="scientific">Streptomyces resistomycificus</name>
    <dbReference type="NCBI Taxonomy" id="67356"/>
    <lineage>
        <taxon>Bacteria</taxon>
        <taxon>Bacillati</taxon>
        <taxon>Actinomycetota</taxon>
        <taxon>Actinomycetes</taxon>
        <taxon>Kitasatosporales</taxon>
        <taxon>Streptomycetaceae</taxon>
        <taxon>Streptomyces</taxon>
        <taxon>Streptomyces aurantiacus group</taxon>
    </lineage>
</organism>
<reference evidence="3" key="1">
    <citation type="submission" date="2015-07" db="EMBL/GenBank/DDBJ databases">
        <authorList>
            <person name="Ju K.-S."/>
            <person name="Doroghazi J.R."/>
            <person name="Metcalf W.W."/>
        </authorList>
    </citation>
    <scope>NUCLEOTIDE SEQUENCE [LARGE SCALE GENOMIC DNA]</scope>
    <source>
        <strain evidence="3">NRRL 2290</strain>
    </source>
</reference>
<proteinExistence type="predicted"/>
<gene>
    <name evidence="2" type="ORF">ADK37_12870</name>
</gene>
<evidence type="ECO:0000256" key="1">
    <source>
        <dbReference type="SAM" id="MobiDB-lite"/>
    </source>
</evidence>
<dbReference type="eggNOG" id="ENOG5031MGD">
    <property type="taxonomic scope" value="Bacteria"/>
</dbReference>
<dbReference type="Proteomes" id="UP000037251">
    <property type="component" value="Unassembled WGS sequence"/>
</dbReference>
<dbReference type="NCBIfam" id="NF042914">
    <property type="entry name" value="SAV915_dom"/>
    <property type="match status" value="1"/>
</dbReference>
<dbReference type="AlphaFoldDB" id="A0A0L8LFZ2"/>
<evidence type="ECO:0008006" key="4">
    <source>
        <dbReference type="Google" id="ProtNLM"/>
    </source>
</evidence>
<evidence type="ECO:0000313" key="3">
    <source>
        <dbReference type="Proteomes" id="UP000037251"/>
    </source>
</evidence>
<dbReference type="PATRIC" id="fig|67356.5.peg.2782"/>
<feature type="region of interest" description="Disordered" evidence="1">
    <location>
        <begin position="1"/>
        <end position="24"/>
    </location>
</feature>
<dbReference type="EMBL" id="LGUS01000117">
    <property type="protein sequence ID" value="KOG36991.1"/>
    <property type="molecule type" value="Genomic_DNA"/>
</dbReference>
<feature type="compositionally biased region" description="Basic and acidic residues" evidence="1">
    <location>
        <begin position="1"/>
        <end position="11"/>
    </location>
</feature>
<protein>
    <recommendedName>
        <fullName evidence="4">SseB protein N-terminal domain-containing protein</fullName>
    </recommendedName>
</protein>
<accession>A0A0L8LFZ2</accession>
<sequence length="134" mass="14275">MDRTDHVEHLAPTDPARPLGPKPGVPAYGTPVLVPAHPRHVDTTDPDGTPTRVPFIAYELFAHPSDTTVAFAFTTPHRLMAALGEAQPWVATSLGPLAEGMAAQGVTVLLDPRIAPGRPNWRPADLAALARQAR</sequence>